<evidence type="ECO:0000313" key="7">
    <source>
        <dbReference type="EMBL" id="CAI0449482.1"/>
    </source>
</evidence>
<dbReference type="PANTHER" id="PTHR34362">
    <property type="entry name" value="WPP DOMAIN-CONTAINING PROTEIN 1-RELATED"/>
    <property type="match status" value="1"/>
</dbReference>
<feature type="compositionally biased region" description="Low complexity" evidence="5">
    <location>
        <begin position="154"/>
        <end position="173"/>
    </location>
</feature>
<comment type="subcellular location">
    <subcellularLocation>
        <location evidence="2">Cytoplasm</location>
    </subcellularLocation>
    <subcellularLocation>
        <location evidence="1">Nucleus</location>
    </subcellularLocation>
</comment>
<dbReference type="InterPro" id="IPR044692">
    <property type="entry name" value="WPP1/2/3"/>
</dbReference>
<dbReference type="GO" id="GO:0005634">
    <property type="term" value="C:nucleus"/>
    <property type="evidence" value="ECO:0007669"/>
    <property type="project" value="UniProtKB-SubCell"/>
</dbReference>
<keyword evidence="3" id="KW-0963">Cytoplasm</keyword>
<feature type="compositionally biased region" description="Low complexity" evidence="5">
    <location>
        <begin position="8"/>
        <end position="20"/>
    </location>
</feature>
<dbReference type="GO" id="GO:0000278">
    <property type="term" value="P:mitotic cell cycle"/>
    <property type="evidence" value="ECO:0007669"/>
    <property type="project" value="InterPro"/>
</dbReference>
<evidence type="ECO:0000259" key="6">
    <source>
        <dbReference type="Pfam" id="PF13943"/>
    </source>
</evidence>
<name>A0AAV0MT51_9ROSI</name>
<keyword evidence="4" id="KW-0539">Nucleus</keyword>
<feature type="region of interest" description="Disordered" evidence="5">
    <location>
        <begin position="1"/>
        <end position="48"/>
    </location>
</feature>
<dbReference type="EMBL" id="CAMGYJ010000007">
    <property type="protein sequence ID" value="CAI0449482.1"/>
    <property type="molecule type" value="Genomic_DNA"/>
</dbReference>
<accession>A0AAV0MT51</accession>
<feature type="domain" description="WPP" evidence="6">
    <location>
        <begin position="46"/>
        <end position="138"/>
    </location>
</feature>
<evidence type="ECO:0000256" key="5">
    <source>
        <dbReference type="SAM" id="MobiDB-lite"/>
    </source>
</evidence>
<comment type="caution">
    <text evidence="7">The sequence shown here is derived from an EMBL/GenBank/DDBJ whole genome shotgun (WGS) entry which is preliminary data.</text>
</comment>
<evidence type="ECO:0000256" key="2">
    <source>
        <dbReference type="ARBA" id="ARBA00004496"/>
    </source>
</evidence>
<dbReference type="Proteomes" id="UP001154282">
    <property type="component" value="Unassembled WGS sequence"/>
</dbReference>
<dbReference type="GO" id="GO:0048527">
    <property type="term" value="P:lateral root development"/>
    <property type="evidence" value="ECO:0007669"/>
    <property type="project" value="InterPro"/>
</dbReference>
<dbReference type="GO" id="GO:0005737">
    <property type="term" value="C:cytoplasm"/>
    <property type="evidence" value="ECO:0007669"/>
    <property type="project" value="UniProtKB-SubCell"/>
</dbReference>
<dbReference type="InterPro" id="IPR025265">
    <property type="entry name" value="WPP_dom"/>
</dbReference>
<proteinExistence type="predicted"/>
<protein>
    <recommendedName>
        <fullName evidence="6">WPP domain-containing protein</fullName>
    </recommendedName>
</protein>
<dbReference type="InterPro" id="IPR038214">
    <property type="entry name" value="WPP_sf"/>
</dbReference>
<evidence type="ECO:0000256" key="1">
    <source>
        <dbReference type="ARBA" id="ARBA00004123"/>
    </source>
</evidence>
<evidence type="ECO:0000256" key="3">
    <source>
        <dbReference type="ARBA" id="ARBA00022490"/>
    </source>
</evidence>
<keyword evidence="8" id="KW-1185">Reference proteome</keyword>
<dbReference type="Gene3D" id="1.10.246.200">
    <property type="entry name" value="WPP domain"/>
    <property type="match status" value="1"/>
</dbReference>
<dbReference type="PANTHER" id="PTHR34362:SF1">
    <property type="entry name" value="WPP DOMAIN-CONTAINING PROTEIN 1-RELATED"/>
    <property type="match status" value="1"/>
</dbReference>
<organism evidence="7 8">
    <name type="scientific">Linum tenue</name>
    <dbReference type="NCBI Taxonomy" id="586396"/>
    <lineage>
        <taxon>Eukaryota</taxon>
        <taxon>Viridiplantae</taxon>
        <taxon>Streptophyta</taxon>
        <taxon>Embryophyta</taxon>
        <taxon>Tracheophyta</taxon>
        <taxon>Spermatophyta</taxon>
        <taxon>Magnoliopsida</taxon>
        <taxon>eudicotyledons</taxon>
        <taxon>Gunneridae</taxon>
        <taxon>Pentapetalae</taxon>
        <taxon>rosids</taxon>
        <taxon>fabids</taxon>
        <taxon>Malpighiales</taxon>
        <taxon>Linaceae</taxon>
        <taxon>Linum</taxon>
    </lineage>
</organism>
<dbReference type="AlphaFoldDB" id="A0AAV0MT51"/>
<reference evidence="7" key="1">
    <citation type="submission" date="2022-08" db="EMBL/GenBank/DDBJ databases">
        <authorList>
            <person name="Gutierrez-Valencia J."/>
        </authorList>
    </citation>
    <scope>NUCLEOTIDE SEQUENCE</scope>
</reference>
<feature type="compositionally biased region" description="Polar residues" evidence="5">
    <location>
        <begin position="137"/>
        <end position="150"/>
    </location>
</feature>
<feature type="region of interest" description="Disordered" evidence="5">
    <location>
        <begin position="131"/>
        <end position="173"/>
    </location>
</feature>
<dbReference type="Pfam" id="PF13943">
    <property type="entry name" value="WPP"/>
    <property type="match status" value="1"/>
</dbReference>
<evidence type="ECO:0000256" key="4">
    <source>
        <dbReference type="ARBA" id="ARBA00023242"/>
    </source>
</evidence>
<gene>
    <name evidence="7" type="ORF">LITE_LOCUS30196</name>
</gene>
<evidence type="ECO:0000313" key="8">
    <source>
        <dbReference type="Proteomes" id="UP001154282"/>
    </source>
</evidence>
<sequence>MTDSDGTAAAPAAVDPISAPLPKQAEDKLMLPPASSPGPAARSGILSIWPPSQRTRDAVISRLIETLSTPSVLSKRYGTITTNEAAEAARRIEEEAFAASSSSTTSPEDDGLEILQQYSKEISKRMLETVKARAGSDTASNNVAPATTSPVDVALPADSAAEEAPPASDQSAA</sequence>